<sequence length="55" mass="6992">MIFPSLVYYYLYKNDLEEGYNYNPFLFYFFVGKKYVVTLKNYFFYMKRISINLYF</sequence>
<evidence type="ECO:0000313" key="3">
    <source>
        <dbReference type="Proteomes" id="UP000193920"/>
    </source>
</evidence>
<accession>A0A1Y2FV25</accession>
<comment type="caution">
    <text evidence="2">The sequence shown here is derived from an EMBL/GenBank/DDBJ whole genome shotgun (WGS) entry which is preliminary data.</text>
</comment>
<reference evidence="2 3" key="1">
    <citation type="submission" date="2016-08" db="EMBL/GenBank/DDBJ databases">
        <title>A Parts List for Fungal Cellulosomes Revealed by Comparative Genomics.</title>
        <authorList>
            <consortium name="DOE Joint Genome Institute"/>
            <person name="Haitjema C.H."/>
            <person name="Gilmore S.P."/>
            <person name="Henske J.K."/>
            <person name="Solomon K.V."/>
            <person name="De Groot R."/>
            <person name="Kuo A."/>
            <person name="Mondo S.J."/>
            <person name="Salamov A.A."/>
            <person name="Labutti K."/>
            <person name="Zhao Z."/>
            <person name="Chiniquy J."/>
            <person name="Barry K."/>
            <person name="Brewer H.M."/>
            <person name="Purvine S.O."/>
            <person name="Wright A.T."/>
            <person name="Boxma B."/>
            <person name="Van Alen T."/>
            <person name="Hackstein J.H."/>
            <person name="Baker S.E."/>
            <person name="Grigoriev I.V."/>
            <person name="O'Malley M.A."/>
        </authorList>
    </citation>
    <scope>NUCLEOTIDE SEQUENCE [LARGE SCALE GENOMIC DNA]</scope>
    <source>
        <strain evidence="2 3">G1</strain>
    </source>
</reference>
<dbReference type="AlphaFoldDB" id="A0A1Y2FV25"/>
<proteinExistence type="predicted"/>
<dbReference type="EMBL" id="MCOG01000002">
    <property type="protein sequence ID" value="ORY86545.1"/>
    <property type="molecule type" value="Genomic_DNA"/>
</dbReference>
<evidence type="ECO:0000313" key="2">
    <source>
        <dbReference type="EMBL" id="ORY86545.1"/>
    </source>
</evidence>
<keyword evidence="1" id="KW-0472">Membrane</keyword>
<dbReference type="Proteomes" id="UP000193920">
    <property type="component" value="Unassembled WGS sequence"/>
</dbReference>
<keyword evidence="3" id="KW-1185">Reference proteome</keyword>
<name>A0A1Y2FV25_9FUNG</name>
<keyword evidence="1" id="KW-0812">Transmembrane</keyword>
<feature type="transmembrane region" description="Helical" evidence="1">
    <location>
        <begin position="25"/>
        <end position="45"/>
    </location>
</feature>
<keyword evidence="1" id="KW-1133">Transmembrane helix</keyword>
<gene>
    <name evidence="2" type="ORF">LY90DRAFT_99757</name>
</gene>
<protein>
    <submittedName>
        <fullName evidence="2">Uncharacterized protein</fullName>
    </submittedName>
</protein>
<organism evidence="2 3">
    <name type="scientific">Neocallimastix californiae</name>
    <dbReference type="NCBI Taxonomy" id="1754190"/>
    <lineage>
        <taxon>Eukaryota</taxon>
        <taxon>Fungi</taxon>
        <taxon>Fungi incertae sedis</taxon>
        <taxon>Chytridiomycota</taxon>
        <taxon>Chytridiomycota incertae sedis</taxon>
        <taxon>Neocallimastigomycetes</taxon>
        <taxon>Neocallimastigales</taxon>
        <taxon>Neocallimastigaceae</taxon>
        <taxon>Neocallimastix</taxon>
    </lineage>
</organism>
<evidence type="ECO:0000256" key="1">
    <source>
        <dbReference type="SAM" id="Phobius"/>
    </source>
</evidence>